<dbReference type="PROSITE" id="PS00217">
    <property type="entry name" value="SUGAR_TRANSPORT_2"/>
    <property type="match status" value="1"/>
</dbReference>
<dbReference type="InterPro" id="IPR020846">
    <property type="entry name" value="MFS_dom"/>
</dbReference>
<gene>
    <name evidence="10" type="ORF">C2E20_5839</name>
</gene>
<dbReference type="Gene3D" id="1.20.1250.20">
    <property type="entry name" value="MFS general substrate transporter like domains"/>
    <property type="match status" value="2"/>
</dbReference>
<comment type="caution">
    <text evidence="10">The sequence shown here is derived from an EMBL/GenBank/DDBJ whole genome shotgun (WGS) entry which is preliminary data.</text>
</comment>
<feature type="domain" description="Major facilitator superfamily (MFS) profile" evidence="9">
    <location>
        <begin position="5"/>
        <end position="684"/>
    </location>
</feature>
<dbReference type="InterPro" id="IPR003663">
    <property type="entry name" value="Sugar/inositol_transpt"/>
</dbReference>
<dbReference type="InterPro" id="IPR005829">
    <property type="entry name" value="Sugar_transporter_CS"/>
</dbReference>
<keyword evidence="11" id="KW-1185">Reference proteome</keyword>
<feature type="transmembrane region" description="Helical" evidence="8">
    <location>
        <begin position="505"/>
        <end position="525"/>
    </location>
</feature>
<evidence type="ECO:0000256" key="2">
    <source>
        <dbReference type="ARBA" id="ARBA00010992"/>
    </source>
</evidence>
<keyword evidence="4 8" id="KW-0812">Transmembrane</keyword>
<reference evidence="10 11" key="1">
    <citation type="journal article" date="2018" name="Plant J.">
        <title>Genome sequences of Chlorella sorokiniana UTEX 1602 and Micractinium conductrix SAG 241.80: implications to maltose excretion by a green alga.</title>
        <authorList>
            <person name="Arriola M.B."/>
            <person name="Velmurugan N."/>
            <person name="Zhang Y."/>
            <person name="Plunkett M.H."/>
            <person name="Hondzo H."/>
            <person name="Barney B.M."/>
        </authorList>
    </citation>
    <scope>NUCLEOTIDE SEQUENCE [LARGE SCALE GENOMIC DNA]</scope>
    <source>
        <strain evidence="10 11">SAG 241.80</strain>
    </source>
</reference>
<feature type="transmembrane region" description="Helical" evidence="8">
    <location>
        <begin position="660"/>
        <end position="680"/>
    </location>
</feature>
<evidence type="ECO:0000256" key="7">
    <source>
        <dbReference type="SAM" id="MobiDB-lite"/>
    </source>
</evidence>
<dbReference type="PROSITE" id="PS00216">
    <property type="entry name" value="SUGAR_TRANSPORT_1"/>
    <property type="match status" value="1"/>
</dbReference>
<feature type="region of interest" description="Disordered" evidence="7">
    <location>
        <begin position="710"/>
        <end position="756"/>
    </location>
</feature>
<feature type="region of interest" description="Disordered" evidence="7">
    <location>
        <begin position="326"/>
        <end position="372"/>
    </location>
</feature>
<sequence length="756" mass="78231">MLALVAAFASVAGFLFGYDLGLIGGALLNIRDAFGMGDWMAELIVGAAKFGAVLGTFLGGALMLHYGRRIAIAIDSAFFIVGPLIMAASAGVAGLVVGRVVVGVGIGIAATVVPAYLGEVAPAKVRGRVVESFELLLCAGMLAAALGDAAFQPLPGNWRWMVGAPVVPALVLSLALCLLPESPRWLVIRGKLDEALAVIHRVYTSKALPAGMQHSTAEVEEELMQLWSSVEKDREAAAAQRAQHAERQRRRQEQRETRVAPLADAPTGAAAGEGERARVRWQRLQVAEDEEGEQEGEQGEAAAVEAGAAGVERCMQTAAAAAAAAGESAAEGHAESGRPSEQRSLLPGGGGSDAAEQRQRGGSPLPAPPALPRIRTAERSLAELQGEEVLLAEATGNGSSSAAAGASAEQQQQQQQQQAGASPQQHQQQGAAPPAQQAQRKADEWCGSGGSSRQLDPGAPGGEERQPVTARAGAAQAGFWRTLGNMLGDIAIVASGPERQALQMALWLAFFNQAFASTSIINYAPQVLERAGVESHSAAALLSSAVGGSKLLGVLLSFFLVDSLGRRPLLVWGSAGCALALAGLALADWFALRAFLIAGMCTFIFAFSVSWAGVFWVLLSELFSMSAKSPAASAATAALFLTGAVADTLFLTLHNLLGPFVFLLFALLAAAAGLYVAAVLPETRGRTLQEVQSLLALRAAPGSRHGAWFGRRRRGGGGGAVARRQERGGLLPTGALRSDAPLPPAGSLELPPAGQP</sequence>
<feature type="compositionally biased region" description="Basic and acidic residues" evidence="7">
    <location>
        <begin position="243"/>
        <end position="258"/>
    </location>
</feature>
<feature type="transmembrane region" description="Helical" evidence="8">
    <location>
        <begin position="596"/>
        <end position="619"/>
    </location>
</feature>
<feature type="region of interest" description="Disordered" evidence="7">
    <location>
        <begin position="396"/>
        <end position="471"/>
    </location>
</feature>
<dbReference type="GO" id="GO:0022857">
    <property type="term" value="F:transmembrane transporter activity"/>
    <property type="evidence" value="ECO:0007669"/>
    <property type="project" value="InterPro"/>
</dbReference>
<evidence type="ECO:0000256" key="3">
    <source>
        <dbReference type="ARBA" id="ARBA00022448"/>
    </source>
</evidence>
<feature type="transmembrane region" description="Helical" evidence="8">
    <location>
        <begin position="568"/>
        <end position="590"/>
    </location>
</feature>
<dbReference type="GO" id="GO:0016020">
    <property type="term" value="C:membrane"/>
    <property type="evidence" value="ECO:0007669"/>
    <property type="project" value="UniProtKB-SubCell"/>
</dbReference>
<feature type="transmembrane region" description="Helical" evidence="8">
    <location>
        <begin position="41"/>
        <end position="63"/>
    </location>
</feature>
<evidence type="ECO:0000259" key="9">
    <source>
        <dbReference type="PROSITE" id="PS50850"/>
    </source>
</evidence>
<dbReference type="PANTHER" id="PTHR48020">
    <property type="entry name" value="PROTON MYO-INOSITOL COTRANSPORTER"/>
    <property type="match status" value="1"/>
</dbReference>
<dbReference type="Pfam" id="PF00083">
    <property type="entry name" value="Sugar_tr"/>
    <property type="match status" value="2"/>
</dbReference>
<feature type="transmembrane region" description="Helical" evidence="8">
    <location>
        <begin position="70"/>
        <end position="90"/>
    </location>
</feature>
<evidence type="ECO:0000256" key="6">
    <source>
        <dbReference type="ARBA" id="ARBA00023136"/>
    </source>
</evidence>
<dbReference type="SUPFAM" id="SSF103473">
    <property type="entry name" value="MFS general substrate transporter"/>
    <property type="match status" value="1"/>
</dbReference>
<accession>A0A2P6V9R3</accession>
<feature type="compositionally biased region" description="Low complexity" evidence="7">
    <location>
        <begin position="260"/>
        <end position="272"/>
    </location>
</feature>
<keyword evidence="5 8" id="KW-1133">Transmembrane helix</keyword>
<evidence type="ECO:0000256" key="4">
    <source>
        <dbReference type="ARBA" id="ARBA00022692"/>
    </source>
</evidence>
<dbReference type="PRINTS" id="PR00171">
    <property type="entry name" value="SUGRTRNSPORT"/>
</dbReference>
<dbReference type="Proteomes" id="UP000239649">
    <property type="component" value="Unassembled WGS sequence"/>
</dbReference>
<evidence type="ECO:0000313" key="11">
    <source>
        <dbReference type="Proteomes" id="UP000239649"/>
    </source>
</evidence>
<comment type="similarity">
    <text evidence="2">Belongs to the major facilitator superfamily. Sugar transporter (TC 2.A.1.1) family.</text>
</comment>
<dbReference type="InterPro" id="IPR036259">
    <property type="entry name" value="MFS_trans_sf"/>
</dbReference>
<dbReference type="EMBL" id="LHPF02000018">
    <property type="protein sequence ID" value="PSC70825.1"/>
    <property type="molecule type" value="Genomic_DNA"/>
</dbReference>
<organism evidence="10 11">
    <name type="scientific">Micractinium conductrix</name>
    <dbReference type="NCBI Taxonomy" id="554055"/>
    <lineage>
        <taxon>Eukaryota</taxon>
        <taxon>Viridiplantae</taxon>
        <taxon>Chlorophyta</taxon>
        <taxon>core chlorophytes</taxon>
        <taxon>Trebouxiophyceae</taxon>
        <taxon>Chlorellales</taxon>
        <taxon>Chlorellaceae</taxon>
        <taxon>Chlorella clade</taxon>
        <taxon>Micractinium</taxon>
    </lineage>
</organism>
<dbReference type="InterPro" id="IPR050814">
    <property type="entry name" value="Myo-inositol_Transporter"/>
</dbReference>
<feature type="transmembrane region" description="Helical" evidence="8">
    <location>
        <begin position="631"/>
        <end position="654"/>
    </location>
</feature>
<feature type="transmembrane region" description="Helical" evidence="8">
    <location>
        <begin position="537"/>
        <end position="561"/>
    </location>
</feature>
<name>A0A2P6V9R3_9CHLO</name>
<evidence type="ECO:0000256" key="1">
    <source>
        <dbReference type="ARBA" id="ARBA00004141"/>
    </source>
</evidence>
<dbReference type="InterPro" id="IPR005828">
    <property type="entry name" value="MFS_sugar_transport-like"/>
</dbReference>
<evidence type="ECO:0000313" key="10">
    <source>
        <dbReference type="EMBL" id="PSC70825.1"/>
    </source>
</evidence>
<comment type="subcellular location">
    <subcellularLocation>
        <location evidence="1">Membrane</location>
        <topology evidence="1">Multi-pass membrane protein</topology>
    </subcellularLocation>
</comment>
<protein>
    <submittedName>
        <fullName evidence="10">Inositol transporter 2 isoform A</fullName>
    </submittedName>
</protein>
<feature type="transmembrane region" description="Helical" evidence="8">
    <location>
        <begin position="158"/>
        <end position="179"/>
    </location>
</feature>
<keyword evidence="3" id="KW-0813">Transport</keyword>
<dbReference type="PANTHER" id="PTHR48020:SF12">
    <property type="entry name" value="PROTON MYO-INOSITOL COTRANSPORTER"/>
    <property type="match status" value="1"/>
</dbReference>
<feature type="region of interest" description="Disordered" evidence="7">
    <location>
        <begin position="234"/>
        <end position="277"/>
    </location>
</feature>
<feature type="transmembrane region" description="Helical" evidence="8">
    <location>
        <begin position="96"/>
        <end position="117"/>
    </location>
</feature>
<evidence type="ECO:0000256" key="8">
    <source>
        <dbReference type="SAM" id="Phobius"/>
    </source>
</evidence>
<feature type="compositionally biased region" description="Low complexity" evidence="7">
    <location>
        <begin position="399"/>
        <end position="439"/>
    </location>
</feature>
<feature type="transmembrane region" description="Helical" evidence="8">
    <location>
        <begin position="129"/>
        <end position="146"/>
    </location>
</feature>
<evidence type="ECO:0000256" key="5">
    <source>
        <dbReference type="ARBA" id="ARBA00022989"/>
    </source>
</evidence>
<dbReference type="OrthoDB" id="5296287at2759"/>
<dbReference type="AlphaFoldDB" id="A0A2P6V9R3"/>
<keyword evidence="6 8" id="KW-0472">Membrane</keyword>
<proteinExistence type="inferred from homology"/>
<dbReference type="PROSITE" id="PS50850">
    <property type="entry name" value="MFS"/>
    <property type="match status" value="1"/>
</dbReference>
<dbReference type="STRING" id="554055.A0A2P6V9R3"/>
<feature type="compositionally biased region" description="Basic and acidic residues" evidence="7">
    <location>
        <begin position="330"/>
        <end position="341"/>
    </location>
</feature>